<keyword evidence="7" id="KW-0131">Cell cycle</keyword>
<dbReference type="GO" id="GO:0006974">
    <property type="term" value="P:DNA damage response"/>
    <property type="evidence" value="ECO:0007669"/>
    <property type="project" value="UniProtKB-KW"/>
</dbReference>
<dbReference type="InterPro" id="IPR004582">
    <property type="entry name" value="Checkpoint_prot_Rad17_Rad24"/>
</dbReference>
<keyword evidence="9" id="KW-1185">Reference proteome</keyword>
<name>A0ABD0YNH9_9HEMI</name>
<evidence type="ECO:0000256" key="4">
    <source>
        <dbReference type="ARBA" id="ARBA00022763"/>
    </source>
</evidence>
<accession>A0ABD0YNH9</accession>
<organism evidence="8 9">
    <name type="scientific">Ranatra chinensis</name>
    <dbReference type="NCBI Taxonomy" id="642074"/>
    <lineage>
        <taxon>Eukaryota</taxon>
        <taxon>Metazoa</taxon>
        <taxon>Ecdysozoa</taxon>
        <taxon>Arthropoda</taxon>
        <taxon>Hexapoda</taxon>
        <taxon>Insecta</taxon>
        <taxon>Pterygota</taxon>
        <taxon>Neoptera</taxon>
        <taxon>Paraneoptera</taxon>
        <taxon>Hemiptera</taxon>
        <taxon>Heteroptera</taxon>
        <taxon>Panheteroptera</taxon>
        <taxon>Nepomorpha</taxon>
        <taxon>Nepidae</taxon>
        <taxon>Ranatrinae</taxon>
        <taxon>Ranatra</taxon>
    </lineage>
</organism>
<proteinExistence type="inferred from homology"/>
<dbReference type="GO" id="GO:0005634">
    <property type="term" value="C:nucleus"/>
    <property type="evidence" value="ECO:0007669"/>
    <property type="project" value="UniProtKB-SubCell"/>
</dbReference>
<dbReference type="AlphaFoldDB" id="A0ABD0YNH9"/>
<dbReference type="Gene3D" id="3.40.50.300">
    <property type="entry name" value="P-loop containing nucleotide triphosphate hydrolases"/>
    <property type="match status" value="1"/>
</dbReference>
<evidence type="ECO:0008006" key="10">
    <source>
        <dbReference type="Google" id="ProtNLM"/>
    </source>
</evidence>
<dbReference type="SUPFAM" id="SSF52540">
    <property type="entry name" value="P-loop containing nucleoside triphosphate hydrolases"/>
    <property type="match status" value="1"/>
</dbReference>
<dbReference type="Pfam" id="PF03215">
    <property type="entry name" value="Rad17"/>
    <property type="match status" value="1"/>
</dbReference>
<comment type="subcellular location">
    <subcellularLocation>
        <location evidence="1">Nucleus</location>
    </subcellularLocation>
</comment>
<dbReference type="InterPro" id="IPR027417">
    <property type="entry name" value="P-loop_NTPase"/>
</dbReference>
<evidence type="ECO:0000256" key="1">
    <source>
        <dbReference type="ARBA" id="ARBA00004123"/>
    </source>
</evidence>
<protein>
    <recommendedName>
        <fullName evidence="10">Cell cycle checkpoint protein RAD17</fullName>
    </recommendedName>
</protein>
<dbReference type="PANTHER" id="PTHR12172">
    <property type="entry name" value="CELL CYCLE CHECKPOINT PROTEIN RAD17"/>
    <property type="match status" value="1"/>
</dbReference>
<evidence type="ECO:0000313" key="8">
    <source>
        <dbReference type="EMBL" id="KAL1117389.1"/>
    </source>
</evidence>
<keyword evidence="3" id="KW-0547">Nucleotide-binding</keyword>
<evidence type="ECO:0000256" key="5">
    <source>
        <dbReference type="ARBA" id="ARBA00022840"/>
    </source>
</evidence>
<evidence type="ECO:0000313" key="9">
    <source>
        <dbReference type="Proteomes" id="UP001558652"/>
    </source>
</evidence>
<reference evidence="8 9" key="1">
    <citation type="submission" date="2024-07" db="EMBL/GenBank/DDBJ databases">
        <title>Chromosome-level genome assembly of the water stick insect Ranatra chinensis (Heteroptera: Nepidae).</title>
        <authorList>
            <person name="Liu X."/>
        </authorList>
    </citation>
    <scope>NUCLEOTIDE SEQUENCE [LARGE SCALE GENOMIC DNA]</scope>
    <source>
        <strain evidence="8">Cailab_2021Rc</strain>
        <tissue evidence="8">Muscle</tissue>
    </source>
</reference>
<sequence>MASKRRNTFYENKKQEMTEIGDVARPSVLLSEIWFRRVLSGAKEPTIDGRHRLFPMNSLGRKVRCPDMYFTVDFSRECTIDRKWESSVFWPLAVGEYTFNSSLPTRGQIVLPVEVTFVQVVLALNIVFRLNRLSMISSEDSEDEEWEAKCQPRKKQKMEPTTNIRTKPLQDNARKPHEAVEWLDKFAPAKIDDLVVHKKKIEEVRGWLTGLRNNTPGGSRLLVVIGPTGCGKMTTVKIVCKQLKYSVIEWFGSDSQTSELVAFGDFITRATRYNSVFAQGKDFVRVILVKEYPNAFLRDPELFHECLRKYAPMDGVNMVFFLTDPLMARDLFPDNLKFSLRVATISFNSVTQRGVANTLRRIARAVHAGERSVDDVSSMCNGDLRRGILALHFASARVPTSGAAALCAPPSEDHLELFRGLGRVLYAKRDPATSRLVHDPLQVAASFEDCPSLFVDMLRENYLNIYSSLRDVSAASTSLASAEMVLSEWREASLSSQYSMALAALAISVNNTDPVKRFHQMRRCHRPAHFDAPAYRDKIRTAFNTFHERDFLVDVRSYFRSTRVACSENQVLLLSELSFRK</sequence>
<evidence type="ECO:0000256" key="2">
    <source>
        <dbReference type="ARBA" id="ARBA00006168"/>
    </source>
</evidence>
<comment type="caution">
    <text evidence="8">The sequence shown here is derived from an EMBL/GenBank/DDBJ whole genome shotgun (WGS) entry which is preliminary data.</text>
</comment>
<dbReference type="GO" id="GO:0005524">
    <property type="term" value="F:ATP binding"/>
    <property type="evidence" value="ECO:0007669"/>
    <property type="project" value="UniProtKB-KW"/>
</dbReference>
<keyword evidence="4" id="KW-0227">DNA damage</keyword>
<evidence type="ECO:0000256" key="3">
    <source>
        <dbReference type="ARBA" id="ARBA00022741"/>
    </source>
</evidence>
<evidence type="ECO:0000256" key="7">
    <source>
        <dbReference type="ARBA" id="ARBA00023306"/>
    </source>
</evidence>
<evidence type="ECO:0000256" key="6">
    <source>
        <dbReference type="ARBA" id="ARBA00023242"/>
    </source>
</evidence>
<gene>
    <name evidence="8" type="ORF">AAG570_004715</name>
</gene>
<keyword evidence="5" id="KW-0067">ATP-binding</keyword>
<comment type="similarity">
    <text evidence="2">Belongs to the rad17/RAD24 family.</text>
</comment>
<dbReference type="PANTHER" id="PTHR12172:SF0">
    <property type="entry name" value="CELL CYCLE CHECKPOINT PROTEIN RAD17"/>
    <property type="match status" value="1"/>
</dbReference>
<dbReference type="EMBL" id="JBFDAA010000016">
    <property type="protein sequence ID" value="KAL1117389.1"/>
    <property type="molecule type" value="Genomic_DNA"/>
</dbReference>
<keyword evidence="6" id="KW-0539">Nucleus</keyword>
<dbReference type="Proteomes" id="UP001558652">
    <property type="component" value="Unassembled WGS sequence"/>
</dbReference>